<dbReference type="Proteomes" id="UP000800092">
    <property type="component" value="Unassembled WGS sequence"/>
</dbReference>
<name>A0A6A6HI96_VIRVR</name>
<feature type="signal peptide" evidence="1">
    <location>
        <begin position="1"/>
        <end position="20"/>
    </location>
</feature>
<evidence type="ECO:0000313" key="2">
    <source>
        <dbReference type="EMBL" id="KAF2237816.1"/>
    </source>
</evidence>
<protein>
    <submittedName>
        <fullName evidence="2">Uncharacterized protein</fullName>
    </submittedName>
</protein>
<dbReference type="EMBL" id="ML991778">
    <property type="protein sequence ID" value="KAF2237816.1"/>
    <property type="molecule type" value="Genomic_DNA"/>
</dbReference>
<organism evidence="2 3">
    <name type="scientific">Viridothelium virens</name>
    <name type="common">Speckled blister lichen</name>
    <name type="synonym">Trypethelium virens</name>
    <dbReference type="NCBI Taxonomy" id="1048519"/>
    <lineage>
        <taxon>Eukaryota</taxon>
        <taxon>Fungi</taxon>
        <taxon>Dikarya</taxon>
        <taxon>Ascomycota</taxon>
        <taxon>Pezizomycotina</taxon>
        <taxon>Dothideomycetes</taxon>
        <taxon>Dothideomycetes incertae sedis</taxon>
        <taxon>Trypetheliales</taxon>
        <taxon>Trypetheliaceae</taxon>
        <taxon>Viridothelium</taxon>
    </lineage>
</organism>
<reference evidence="2" key="1">
    <citation type="journal article" date="2020" name="Stud. Mycol.">
        <title>101 Dothideomycetes genomes: a test case for predicting lifestyles and emergence of pathogens.</title>
        <authorList>
            <person name="Haridas S."/>
            <person name="Albert R."/>
            <person name="Binder M."/>
            <person name="Bloem J."/>
            <person name="Labutti K."/>
            <person name="Salamov A."/>
            <person name="Andreopoulos B."/>
            <person name="Baker S."/>
            <person name="Barry K."/>
            <person name="Bills G."/>
            <person name="Bluhm B."/>
            <person name="Cannon C."/>
            <person name="Castanera R."/>
            <person name="Culley D."/>
            <person name="Daum C."/>
            <person name="Ezra D."/>
            <person name="Gonzalez J."/>
            <person name="Henrissat B."/>
            <person name="Kuo A."/>
            <person name="Liang C."/>
            <person name="Lipzen A."/>
            <person name="Lutzoni F."/>
            <person name="Magnuson J."/>
            <person name="Mondo S."/>
            <person name="Nolan M."/>
            <person name="Ohm R."/>
            <person name="Pangilinan J."/>
            <person name="Park H.-J."/>
            <person name="Ramirez L."/>
            <person name="Alfaro M."/>
            <person name="Sun H."/>
            <person name="Tritt A."/>
            <person name="Yoshinaga Y."/>
            <person name="Zwiers L.-H."/>
            <person name="Turgeon B."/>
            <person name="Goodwin S."/>
            <person name="Spatafora J."/>
            <person name="Crous P."/>
            <person name="Grigoriev I."/>
        </authorList>
    </citation>
    <scope>NUCLEOTIDE SEQUENCE</scope>
    <source>
        <strain evidence="2">Tuck. ex Michener</strain>
    </source>
</reference>
<gene>
    <name evidence="2" type="ORF">EV356DRAFT_529734</name>
</gene>
<feature type="chain" id="PRO_5025660173" evidence="1">
    <location>
        <begin position="21"/>
        <end position="178"/>
    </location>
</feature>
<dbReference type="AlphaFoldDB" id="A0A6A6HI96"/>
<keyword evidence="1" id="KW-0732">Signal</keyword>
<proteinExistence type="predicted"/>
<keyword evidence="3" id="KW-1185">Reference proteome</keyword>
<accession>A0A6A6HI96</accession>
<evidence type="ECO:0000256" key="1">
    <source>
        <dbReference type="SAM" id="SignalP"/>
    </source>
</evidence>
<sequence>MRFSFLPFGVLLTLGELCASHPLAEYKLRGPRKEDFEIIGSPNQNYWGFQPPDPGWYRIQGPGSCNQGATIIQGLSESQALNLTDVKGDDVTSTHESIQNAKYRYLAAFGSVNDDPGKEEYKWVIVGDGELQVWSGKQAKSLHERNWVEGSLAADSDSLKARSLYECPDLSKLGQAVL</sequence>
<evidence type="ECO:0000313" key="3">
    <source>
        <dbReference type="Proteomes" id="UP000800092"/>
    </source>
</evidence>